<organism evidence="2 3">
    <name type="scientific">Jiangella anatolica</name>
    <dbReference type="NCBI Taxonomy" id="2670374"/>
    <lineage>
        <taxon>Bacteria</taxon>
        <taxon>Bacillati</taxon>
        <taxon>Actinomycetota</taxon>
        <taxon>Actinomycetes</taxon>
        <taxon>Jiangellales</taxon>
        <taxon>Jiangellaceae</taxon>
        <taxon>Jiangella</taxon>
    </lineage>
</organism>
<evidence type="ECO:0000313" key="3">
    <source>
        <dbReference type="Proteomes" id="UP000248764"/>
    </source>
</evidence>
<dbReference type="GO" id="GO:0008703">
    <property type="term" value="F:5-amino-6-(5-phosphoribosylamino)uracil reductase activity"/>
    <property type="evidence" value="ECO:0007669"/>
    <property type="project" value="InterPro"/>
</dbReference>
<name>A0A2W2C099_9ACTN</name>
<feature type="domain" description="Bacterial bifunctional deaminase-reductase C-terminal" evidence="1">
    <location>
        <begin position="4"/>
        <end position="184"/>
    </location>
</feature>
<dbReference type="GO" id="GO:0009231">
    <property type="term" value="P:riboflavin biosynthetic process"/>
    <property type="evidence" value="ECO:0007669"/>
    <property type="project" value="InterPro"/>
</dbReference>
<keyword evidence="3" id="KW-1185">Reference proteome</keyword>
<dbReference type="InterPro" id="IPR024072">
    <property type="entry name" value="DHFR-like_dom_sf"/>
</dbReference>
<reference evidence="2 3" key="1">
    <citation type="submission" date="2018-01" db="EMBL/GenBank/DDBJ databases">
        <title>Draft genome sequence of Jiangella sp. GTF31.</title>
        <authorList>
            <person name="Sahin N."/>
            <person name="Ay H."/>
            <person name="Saygin H."/>
        </authorList>
    </citation>
    <scope>NUCLEOTIDE SEQUENCE [LARGE SCALE GENOMIC DNA]</scope>
    <source>
        <strain evidence="2 3">GTF31</strain>
    </source>
</reference>
<dbReference type="PANTHER" id="PTHR38011">
    <property type="entry name" value="DIHYDROFOLATE REDUCTASE FAMILY PROTEIN (AFU_ORTHOLOGUE AFUA_8G06820)"/>
    <property type="match status" value="1"/>
</dbReference>
<dbReference type="InterPro" id="IPR050765">
    <property type="entry name" value="Riboflavin_Biosynth_HTPR"/>
</dbReference>
<comment type="caution">
    <text evidence="2">The sequence shown here is derived from an EMBL/GenBank/DDBJ whole genome shotgun (WGS) entry which is preliminary data.</text>
</comment>
<dbReference type="Proteomes" id="UP000248764">
    <property type="component" value="Unassembled WGS sequence"/>
</dbReference>
<dbReference type="InterPro" id="IPR002734">
    <property type="entry name" value="RibDG_C"/>
</dbReference>
<dbReference type="AlphaFoldDB" id="A0A2W2C099"/>
<dbReference type="Gene3D" id="3.40.430.10">
    <property type="entry name" value="Dihydrofolate Reductase, subunit A"/>
    <property type="match status" value="1"/>
</dbReference>
<dbReference type="PANTHER" id="PTHR38011:SF11">
    <property type="entry name" value="2,5-DIAMINO-6-RIBOSYLAMINO-4(3H)-PYRIMIDINONE 5'-PHOSPHATE REDUCTASE"/>
    <property type="match status" value="1"/>
</dbReference>
<gene>
    <name evidence="2" type="ORF">C1I92_19910</name>
</gene>
<dbReference type="RefSeq" id="WP_111256395.1">
    <property type="nucleotide sequence ID" value="NZ_POTW01000052.1"/>
</dbReference>
<sequence>MRELVYYIAQSIDGFIAGPHDEIDFFPMPDEYTAWMLAEYGDALPSHARQLGRVDDVPNSRFDTVVMGRRTYQPALDVGITSPYAHLRQYVVSSTLPESPDPAVTIVGGDPVAAVRALKAEDSPLDVYFAGGAALAGALLPEIDRMVVKKYPVVAGAGVPMFTTQFEPAAFELTDVRTFGSGHVVLDYRRVR</sequence>
<evidence type="ECO:0000313" key="2">
    <source>
        <dbReference type="EMBL" id="PZF81729.1"/>
    </source>
</evidence>
<dbReference type="SUPFAM" id="SSF53597">
    <property type="entry name" value="Dihydrofolate reductase-like"/>
    <property type="match status" value="1"/>
</dbReference>
<evidence type="ECO:0000259" key="1">
    <source>
        <dbReference type="Pfam" id="PF01872"/>
    </source>
</evidence>
<proteinExistence type="predicted"/>
<accession>A0A2W2C099</accession>
<dbReference type="Pfam" id="PF01872">
    <property type="entry name" value="RibD_C"/>
    <property type="match status" value="1"/>
</dbReference>
<dbReference type="EMBL" id="POTW01000052">
    <property type="protein sequence ID" value="PZF81729.1"/>
    <property type="molecule type" value="Genomic_DNA"/>
</dbReference>
<protein>
    <submittedName>
        <fullName evidence="2">Deaminase</fullName>
    </submittedName>
</protein>